<organism evidence="1 2">
    <name type="scientific">Acrasis kona</name>
    <dbReference type="NCBI Taxonomy" id="1008807"/>
    <lineage>
        <taxon>Eukaryota</taxon>
        <taxon>Discoba</taxon>
        <taxon>Heterolobosea</taxon>
        <taxon>Tetramitia</taxon>
        <taxon>Eutetramitia</taxon>
        <taxon>Acrasidae</taxon>
        <taxon>Acrasis</taxon>
    </lineage>
</organism>
<gene>
    <name evidence="1" type="ORF">AKO1_000388</name>
</gene>
<sequence length="122" mass="13963">MPYKHACSSNKIIRDDIAQVYMIGRLKNKDNRRKALGYLRMNVLDGTSSKITKIKSNQTTFAVCSDAKWQAAMDEEFKGSRFANFRVLKKYNIPVLNDNYIDAVINNEGLLPFDGYEFVDGK</sequence>
<accession>A0AAW2ZLW7</accession>
<reference evidence="1 2" key="1">
    <citation type="submission" date="2024-03" db="EMBL/GenBank/DDBJ databases">
        <title>The Acrasis kona genome and developmental transcriptomes reveal deep origins of eukaryotic multicellular pathways.</title>
        <authorList>
            <person name="Sheikh S."/>
            <person name="Fu C.-J."/>
            <person name="Brown M.W."/>
            <person name="Baldauf S.L."/>
        </authorList>
    </citation>
    <scope>NUCLEOTIDE SEQUENCE [LARGE SCALE GENOMIC DNA]</scope>
    <source>
        <strain evidence="1 2">ATCC MYA-3509</strain>
    </source>
</reference>
<evidence type="ECO:0000313" key="1">
    <source>
        <dbReference type="EMBL" id="KAL0490363.1"/>
    </source>
</evidence>
<proteinExistence type="predicted"/>
<dbReference type="Proteomes" id="UP001431209">
    <property type="component" value="Unassembled WGS sequence"/>
</dbReference>
<protein>
    <submittedName>
        <fullName evidence="1">Msa1</fullName>
    </submittedName>
</protein>
<dbReference type="AlphaFoldDB" id="A0AAW2ZLW7"/>
<name>A0AAW2ZLW7_9EUKA</name>
<keyword evidence="2" id="KW-1185">Reference proteome</keyword>
<dbReference type="EMBL" id="JAOPGA020001673">
    <property type="protein sequence ID" value="KAL0490363.1"/>
    <property type="molecule type" value="Genomic_DNA"/>
</dbReference>
<evidence type="ECO:0000313" key="2">
    <source>
        <dbReference type="Proteomes" id="UP001431209"/>
    </source>
</evidence>
<comment type="caution">
    <text evidence="1">The sequence shown here is derived from an EMBL/GenBank/DDBJ whole genome shotgun (WGS) entry which is preliminary data.</text>
</comment>